<evidence type="ECO:0000256" key="3">
    <source>
        <dbReference type="ARBA" id="ARBA00022801"/>
    </source>
</evidence>
<dbReference type="GO" id="GO:0016787">
    <property type="term" value="F:hydrolase activity"/>
    <property type="evidence" value="ECO:0007669"/>
    <property type="project" value="UniProtKB-KW"/>
</dbReference>
<reference evidence="6" key="1">
    <citation type="journal article" date="2022" name="bioRxiv">
        <title>Deciphering the potential niche of two novel black yeast fungi from a biological soil crust based on their genomes, phenotypes, and melanin regulation.</title>
        <authorList>
            <consortium name="DOE Joint Genome Institute"/>
            <person name="Carr E.C."/>
            <person name="Barton Q."/>
            <person name="Grambo S."/>
            <person name="Sullivan M."/>
            <person name="Renfro C.M."/>
            <person name="Kuo A."/>
            <person name="Pangilinan J."/>
            <person name="Lipzen A."/>
            <person name="Keymanesh K."/>
            <person name="Savage E."/>
            <person name="Barry K."/>
            <person name="Grigoriev I.V."/>
            <person name="Riekhof W.R."/>
            <person name="Harris S.S."/>
        </authorList>
    </citation>
    <scope>NUCLEOTIDE SEQUENCE</scope>
    <source>
        <strain evidence="6">JF 03-4F</strain>
    </source>
</reference>
<dbReference type="Gene3D" id="3.60.15.10">
    <property type="entry name" value="Ribonuclease Z/Hydroxyacylglutathione hydrolase-like"/>
    <property type="match status" value="1"/>
</dbReference>
<evidence type="ECO:0000259" key="5">
    <source>
        <dbReference type="SMART" id="SM00849"/>
    </source>
</evidence>
<dbReference type="CDD" id="cd07730">
    <property type="entry name" value="metallo-hydrolase-like_MBL-fold"/>
    <property type="match status" value="1"/>
</dbReference>
<dbReference type="InterPro" id="IPR001279">
    <property type="entry name" value="Metallo-B-lactamas"/>
</dbReference>
<sequence length="321" mass="35409">MGIDTNSSILKNGLPQDNAVAVVTVQILDGGTFTANESKVMAGAADLRYSVPDWAFLVRDCESGRVLLWDYGLSEVREEFTPFVQQNLLGELSPRSPATSVVQQIEERNGIAGPNLETIIFSHAHWDHCRPFWKDFPHATALFGPGTFTQCRPAHLKSPGSQWDGRIFDDPDGFEKCRELEGPWVSFGPFEKAMDFFGNGSFWVIQAPGHMTGNLIAAARVQGGVWIVMAGDCCHARQIYLGLSDFAVFTLPGGQKACLQEDLTAAKDTLSRIRTFEDKYSAKVCLAHDATWMNPKAPDELLTSLLSEGVRESFQAKLFSE</sequence>
<gene>
    <name evidence="6" type="ORF">EDD36DRAFT_109964</name>
</gene>
<dbReference type="SMART" id="SM00849">
    <property type="entry name" value="Lactamase_B"/>
    <property type="match status" value="1"/>
</dbReference>
<accession>A0AAN6DMM8</accession>
<keyword evidence="2" id="KW-0479">Metal-binding</keyword>
<dbReference type="InterPro" id="IPR051013">
    <property type="entry name" value="MBL_superfamily_lactonases"/>
</dbReference>
<dbReference type="Proteomes" id="UP001203852">
    <property type="component" value="Unassembled WGS sequence"/>
</dbReference>
<feature type="domain" description="Metallo-beta-lactamase" evidence="5">
    <location>
        <begin position="52"/>
        <end position="288"/>
    </location>
</feature>
<proteinExistence type="inferred from homology"/>
<keyword evidence="3" id="KW-0378">Hydrolase</keyword>
<dbReference type="GO" id="GO:0046872">
    <property type="term" value="F:metal ion binding"/>
    <property type="evidence" value="ECO:0007669"/>
    <property type="project" value="UniProtKB-KW"/>
</dbReference>
<keyword evidence="7" id="KW-1185">Reference proteome</keyword>
<comment type="caution">
    <text evidence="6">The sequence shown here is derived from an EMBL/GenBank/DDBJ whole genome shotgun (WGS) entry which is preliminary data.</text>
</comment>
<dbReference type="PANTHER" id="PTHR42978:SF4">
    <property type="entry name" value="METALLO-BETA-LACTAMASE DOMAIN-CONTAINING PROTEIN"/>
    <property type="match status" value="1"/>
</dbReference>
<dbReference type="SUPFAM" id="SSF56281">
    <property type="entry name" value="Metallo-hydrolase/oxidoreductase"/>
    <property type="match status" value="1"/>
</dbReference>
<protein>
    <recommendedName>
        <fullName evidence="5">Metallo-beta-lactamase domain-containing protein</fullName>
    </recommendedName>
</protein>
<evidence type="ECO:0000313" key="7">
    <source>
        <dbReference type="Proteomes" id="UP001203852"/>
    </source>
</evidence>
<comment type="similarity">
    <text evidence="1">Belongs to the metallo-beta-lactamase superfamily.</text>
</comment>
<evidence type="ECO:0000256" key="1">
    <source>
        <dbReference type="ARBA" id="ARBA00007749"/>
    </source>
</evidence>
<evidence type="ECO:0000313" key="6">
    <source>
        <dbReference type="EMBL" id="KAI1608322.1"/>
    </source>
</evidence>
<organism evidence="6 7">
    <name type="scientific">Exophiala viscosa</name>
    <dbReference type="NCBI Taxonomy" id="2486360"/>
    <lineage>
        <taxon>Eukaryota</taxon>
        <taxon>Fungi</taxon>
        <taxon>Dikarya</taxon>
        <taxon>Ascomycota</taxon>
        <taxon>Pezizomycotina</taxon>
        <taxon>Eurotiomycetes</taxon>
        <taxon>Chaetothyriomycetidae</taxon>
        <taxon>Chaetothyriales</taxon>
        <taxon>Herpotrichiellaceae</taxon>
        <taxon>Exophiala</taxon>
    </lineage>
</organism>
<evidence type="ECO:0000256" key="2">
    <source>
        <dbReference type="ARBA" id="ARBA00022723"/>
    </source>
</evidence>
<evidence type="ECO:0000256" key="4">
    <source>
        <dbReference type="ARBA" id="ARBA00022833"/>
    </source>
</evidence>
<dbReference type="EMBL" id="MU404364">
    <property type="protein sequence ID" value="KAI1608322.1"/>
    <property type="molecule type" value="Genomic_DNA"/>
</dbReference>
<name>A0AAN6DMM8_9EURO</name>
<dbReference type="AlphaFoldDB" id="A0AAN6DMM8"/>
<dbReference type="InterPro" id="IPR036866">
    <property type="entry name" value="RibonucZ/Hydroxyglut_hydro"/>
</dbReference>
<dbReference type="PANTHER" id="PTHR42978">
    <property type="entry name" value="QUORUM-QUENCHING LACTONASE YTNP-RELATED-RELATED"/>
    <property type="match status" value="1"/>
</dbReference>
<keyword evidence="4" id="KW-0862">Zinc</keyword>